<evidence type="ECO:0000313" key="4">
    <source>
        <dbReference type="Proteomes" id="UP000187455"/>
    </source>
</evidence>
<evidence type="ECO:0000256" key="2">
    <source>
        <dbReference type="SAM" id="SignalP"/>
    </source>
</evidence>
<keyword evidence="4" id="KW-1185">Reference proteome</keyword>
<feature type="signal peptide" evidence="2">
    <location>
        <begin position="1"/>
        <end position="20"/>
    </location>
</feature>
<evidence type="ECO:0000313" key="3">
    <source>
        <dbReference type="EMBL" id="OLY80804.1"/>
    </source>
</evidence>
<feature type="chain" id="PRO_5013339828" evidence="2">
    <location>
        <begin position="21"/>
        <end position="224"/>
    </location>
</feature>
<dbReference type="Proteomes" id="UP000187455">
    <property type="component" value="Unassembled WGS sequence"/>
</dbReference>
<sequence length="224" mass="25955">MVKAHTLLLALCGALTHISANENGYDNFKNTDLHCRNGDCGLDSYALEKMADHNIPAITQEDQFKDNDSDSEVQVKRRRKCRKVKKRRGCRRVRRKNRCRRLRKRKSRCRKVGRRKNRCRRVRKRIHNKRAPRRRVHKGRRAKNLRHKRRGHKKRCPRKNKNRRHLKARKELDAVENVQLASQTTPIDPDAIATPTPLAAPDASNAQVTPEDSAVSTTAPADTD</sequence>
<feature type="region of interest" description="Disordered" evidence="1">
    <location>
        <begin position="178"/>
        <end position="224"/>
    </location>
</feature>
<accession>A0A1R0GV84</accession>
<protein>
    <submittedName>
        <fullName evidence="3">Uncharacterized protein</fullName>
    </submittedName>
</protein>
<feature type="region of interest" description="Disordered" evidence="1">
    <location>
        <begin position="123"/>
        <end position="165"/>
    </location>
</feature>
<keyword evidence="2" id="KW-0732">Signal</keyword>
<dbReference type="EMBL" id="LSSL01003113">
    <property type="protein sequence ID" value="OLY80804.1"/>
    <property type="molecule type" value="Genomic_DNA"/>
</dbReference>
<dbReference type="AlphaFoldDB" id="A0A1R0GV84"/>
<feature type="compositionally biased region" description="Polar residues" evidence="1">
    <location>
        <begin position="204"/>
        <end position="224"/>
    </location>
</feature>
<reference evidence="3 4" key="1">
    <citation type="journal article" date="2016" name="Mol. Biol. Evol.">
        <title>Genome-Wide Survey of Gut Fungi (Harpellales) Reveals the First Horizontally Transferred Ubiquitin Gene from a Mosquito Host.</title>
        <authorList>
            <person name="Wang Y."/>
            <person name="White M.M."/>
            <person name="Kvist S."/>
            <person name="Moncalvo J.M."/>
        </authorList>
    </citation>
    <scope>NUCLEOTIDE SEQUENCE [LARGE SCALE GENOMIC DNA]</scope>
    <source>
        <strain evidence="3 4">ALG-7-W6</strain>
    </source>
</reference>
<proteinExistence type="predicted"/>
<gene>
    <name evidence="3" type="ORF">AYI68_g5095</name>
</gene>
<comment type="caution">
    <text evidence="3">The sequence shown here is derived from an EMBL/GenBank/DDBJ whole genome shotgun (WGS) entry which is preliminary data.</text>
</comment>
<name>A0A1R0GV84_9FUNG</name>
<organism evidence="3 4">
    <name type="scientific">Smittium mucronatum</name>
    <dbReference type="NCBI Taxonomy" id="133383"/>
    <lineage>
        <taxon>Eukaryota</taxon>
        <taxon>Fungi</taxon>
        <taxon>Fungi incertae sedis</taxon>
        <taxon>Zoopagomycota</taxon>
        <taxon>Kickxellomycotina</taxon>
        <taxon>Harpellomycetes</taxon>
        <taxon>Harpellales</taxon>
        <taxon>Legeriomycetaceae</taxon>
        <taxon>Smittium</taxon>
    </lineage>
</organism>
<evidence type="ECO:0000256" key="1">
    <source>
        <dbReference type="SAM" id="MobiDB-lite"/>
    </source>
</evidence>